<reference evidence="2" key="1">
    <citation type="submission" date="2017-09" db="EMBL/GenBank/DDBJ databases">
        <title>Depth-based differentiation of microbial function through sediment-hosted aquifers and enrichment of novel symbionts in the deep terrestrial subsurface.</title>
        <authorList>
            <person name="Probst A.J."/>
            <person name="Ladd B."/>
            <person name="Jarett J.K."/>
            <person name="Geller-Mcgrath D.E."/>
            <person name="Sieber C.M.K."/>
            <person name="Emerson J.B."/>
            <person name="Anantharaman K."/>
            <person name="Thomas B.C."/>
            <person name="Malmstrom R."/>
            <person name="Stieglmeier M."/>
            <person name="Klingl A."/>
            <person name="Woyke T."/>
            <person name="Ryan C.M."/>
            <person name="Banfield J.F."/>
        </authorList>
    </citation>
    <scope>NUCLEOTIDE SEQUENCE [LARGE SCALE GENOMIC DNA]</scope>
</reference>
<accession>A0A2M7V9B1</accession>
<organism evidence="1 2">
    <name type="scientific">Candidatus Magasanikbacteria bacterium CG_4_10_14_0_2_um_filter_33_14</name>
    <dbReference type="NCBI Taxonomy" id="1974636"/>
    <lineage>
        <taxon>Bacteria</taxon>
        <taxon>Candidatus Magasanikiibacteriota</taxon>
    </lineage>
</organism>
<proteinExistence type="predicted"/>
<sequence>MVIIDCPTTKEQGSSHNINRGFNDVDYKKRVVDDWTLSLGVIVHSFDFLWLWSRTGDSGSSGLLGFPNRICLHGFVLSLQSAQKQGNTQHEGSLLCESIHRFGGLALRNLDISFVQV</sequence>
<evidence type="ECO:0000313" key="1">
    <source>
        <dbReference type="EMBL" id="PIZ95418.1"/>
    </source>
</evidence>
<comment type="caution">
    <text evidence="1">The sequence shown here is derived from an EMBL/GenBank/DDBJ whole genome shotgun (WGS) entry which is preliminary data.</text>
</comment>
<dbReference type="Proteomes" id="UP000231453">
    <property type="component" value="Unassembled WGS sequence"/>
</dbReference>
<evidence type="ECO:0000313" key="2">
    <source>
        <dbReference type="Proteomes" id="UP000231453"/>
    </source>
</evidence>
<name>A0A2M7V9B1_9BACT</name>
<protein>
    <submittedName>
        <fullName evidence="1">Uncharacterized protein</fullName>
    </submittedName>
</protein>
<dbReference type="EMBL" id="PFPL01000053">
    <property type="protein sequence ID" value="PIZ95418.1"/>
    <property type="molecule type" value="Genomic_DNA"/>
</dbReference>
<dbReference type="AlphaFoldDB" id="A0A2M7V9B1"/>
<gene>
    <name evidence="1" type="ORF">COX80_04420</name>
</gene>